<dbReference type="InterPro" id="IPR002925">
    <property type="entry name" value="Dienelactn_hydro"/>
</dbReference>
<feature type="signal peptide" evidence="1">
    <location>
        <begin position="1"/>
        <end position="18"/>
    </location>
</feature>
<organism evidence="3 4">
    <name type="scientific">Chitinophaga niabensis</name>
    <dbReference type="NCBI Taxonomy" id="536979"/>
    <lineage>
        <taxon>Bacteria</taxon>
        <taxon>Pseudomonadati</taxon>
        <taxon>Bacteroidota</taxon>
        <taxon>Chitinophagia</taxon>
        <taxon>Chitinophagales</taxon>
        <taxon>Chitinophagaceae</taxon>
        <taxon>Chitinophaga</taxon>
    </lineage>
</organism>
<dbReference type="EMBL" id="FSRA01000002">
    <property type="protein sequence ID" value="SIO51173.1"/>
    <property type="molecule type" value="Genomic_DNA"/>
</dbReference>
<name>A0A1N6K415_9BACT</name>
<dbReference type="SUPFAM" id="SSF53474">
    <property type="entry name" value="alpha/beta-Hydrolases"/>
    <property type="match status" value="1"/>
</dbReference>
<protein>
    <submittedName>
        <fullName evidence="3">Dienelactone hydrolase</fullName>
    </submittedName>
</protein>
<dbReference type="PROSITE" id="PS51257">
    <property type="entry name" value="PROKAR_LIPOPROTEIN"/>
    <property type="match status" value="1"/>
</dbReference>
<dbReference type="PANTHER" id="PTHR22946:SF0">
    <property type="entry name" value="DIENELACTONE HYDROLASE DOMAIN-CONTAINING PROTEIN"/>
    <property type="match status" value="1"/>
</dbReference>
<gene>
    <name evidence="3" type="ORF">SAMN04488055_5015</name>
</gene>
<dbReference type="Proteomes" id="UP000185003">
    <property type="component" value="Unassembled WGS sequence"/>
</dbReference>
<sequence>MKHLLFLLLIATAACNNAAKQPEKEAPKLKEENITYTGDGVQMNGFLVYEDKDSIRPAVLVVHEWDGLNDYARFRARELAKLGYVALAVDIYGNGKTAPNQDSALSYSLPFYENPSMAQRRIDAAIAKVKTYPQVDTNNIAAVGYCFGGGMLLNSVRLGTPLKAIVSFHGTLVGTPANKDLLKADILVCQGGDDPFVTPEEVAKFRKQMDSIGARYTFKVYDSARHGFTNPAHTNHEEPVLYNAKADSASWKDMISFFQQTITNK</sequence>
<keyword evidence="3" id="KW-0378">Hydrolase</keyword>
<evidence type="ECO:0000259" key="2">
    <source>
        <dbReference type="Pfam" id="PF01738"/>
    </source>
</evidence>
<dbReference type="Gene3D" id="3.40.50.1820">
    <property type="entry name" value="alpha/beta hydrolase"/>
    <property type="match status" value="1"/>
</dbReference>
<evidence type="ECO:0000313" key="4">
    <source>
        <dbReference type="Proteomes" id="UP000185003"/>
    </source>
</evidence>
<dbReference type="AlphaFoldDB" id="A0A1N6K415"/>
<evidence type="ECO:0000256" key="1">
    <source>
        <dbReference type="SAM" id="SignalP"/>
    </source>
</evidence>
<feature type="chain" id="PRO_5013224058" evidence="1">
    <location>
        <begin position="19"/>
        <end position="265"/>
    </location>
</feature>
<dbReference type="Pfam" id="PF01738">
    <property type="entry name" value="DLH"/>
    <property type="match status" value="1"/>
</dbReference>
<dbReference type="STRING" id="536979.SAMN04488055_5015"/>
<dbReference type="OrthoDB" id="9787933at2"/>
<reference evidence="3 4" key="1">
    <citation type="submission" date="2016-11" db="EMBL/GenBank/DDBJ databases">
        <authorList>
            <person name="Jaros S."/>
            <person name="Januszkiewicz K."/>
            <person name="Wedrychowicz H."/>
        </authorList>
    </citation>
    <scope>NUCLEOTIDE SEQUENCE [LARGE SCALE GENOMIC DNA]</scope>
    <source>
        <strain evidence="3 4">DSM 24787</strain>
    </source>
</reference>
<accession>A0A1N6K415</accession>
<keyword evidence="4" id="KW-1185">Reference proteome</keyword>
<dbReference type="InterPro" id="IPR029058">
    <property type="entry name" value="AB_hydrolase_fold"/>
</dbReference>
<dbReference type="RefSeq" id="WP_074242283.1">
    <property type="nucleotide sequence ID" value="NZ_FSRA01000002.1"/>
</dbReference>
<dbReference type="PANTHER" id="PTHR22946">
    <property type="entry name" value="DIENELACTONE HYDROLASE DOMAIN-CONTAINING PROTEIN-RELATED"/>
    <property type="match status" value="1"/>
</dbReference>
<proteinExistence type="predicted"/>
<feature type="domain" description="Dienelactone hydrolase" evidence="2">
    <location>
        <begin position="48"/>
        <end position="261"/>
    </location>
</feature>
<keyword evidence="1" id="KW-0732">Signal</keyword>
<evidence type="ECO:0000313" key="3">
    <source>
        <dbReference type="EMBL" id="SIO51173.1"/>
    </source>
</evidence>
<dbReference type="InterPro" id="IPR050261">
    <property type="entry name" value="FrsA_esterase"/>
</dbReference>
<dbReference type="GO" id="GO:0016787">
    <property type="term" value="F:hydrolase activity"/>
    <property type="evidence" value="ECO:0007669"/>
    <property type="project" value="UniProtKB-KW"/>
</dbReference>